<evidence type="ECO:0000259" key="7">
    <source>
        <dbReference type="PROSITE" id="PS50850"/>
    </source>
</evidence>
<protein>
    <recommendedName>
        <fullName evidence="7">Major facilitator superfamily (MFS) profile domain-containing protein</fullName>
    </recommendedName>
</protein>
<dbReference type="VEuPathDB" id="FungiDB:PV07_00007"/>
<evidence type="ECO:0000256" key="6">
    <source>
        <dbReference type="SAM" id="Phobius"/>
    </source>
</evidence>
<evidence type="ECO:0000313" key="8">
    <source>
        <dbReference type="EMBL" id="KIW33136.1"/>
    </source>
</evidence>
<dbReference type="GO" id="GO:0016020">
    <property type="term" value="C:membrane"/>
    <property type="evidence" value="ECO:0007669"/>
    <property type="project" value="UniProtKB-SubCell"/>
</dbReference>
<evidence type="ECO:0000256" key="2">
    <source>
        <dbReference type="ARBA" id="ARBA00022448"/>
    </source>
</evidence>
<keyword evidence="9" id="KW-1185">Reference proteome</keyword>
<evidence type="ECO:0000313" key="9">
    <source>
        <dbReference type="Proteomes" id="UP000054466"/>
    </source>
</evidence>
<feature type="transmembrane region" description="Helical" evidence="6">
    <location>
        <begin position="152"/>
        <end position="172"/>
    </location>
</feature>
<feature type="transmembrane region" description="Helical" evidence="6">
    <location>
        <begin position="364"/>
        <end position="381"/>
    </location>
</feature>
<feature type="transmembrane region" description="Helical" evidence="6">
    <location>
        <begin position="317"/>
        <end position="344"/>
    </location>
</feature>
<reference evidence="8 9" key="1">
    <citation type="submission" date="2015-01" db="EMBL/GenBank/DDBJ databases">
        <title>The Genome Sequence of Cladophialophora immunda CBS83496.</title>
        <authorList>
            <consortium name="The Broad Institute Genomics Platform"/>
            <person name="Cuomo C."/>
            <person name="de Hoog S."/>
            <person name="Gorbushina A."/>
            <person name="Stielow B."/>
            <person name="Teixiera M."/>
            <person name="Abouelleil A."/>
            <person name="Chapman S.B."/>
            <person name="Priest M."/>
            <person name="Young S.K."/>
            <person name="Wortman J."/>
            <person name="Nusbaum C."/>
            <person name="Birren B."/>
        </authorList>
    </citation>
    <scope>NUCLEOTIDE SEQUENCE [LARGE SCALE GENOMIC DNA]</scope>
    <source>
        <strain evidence="8 9">CBS 83496</strain>
    </source>
</reference>
<name>A0A0D1ZYF7_9EURO</name>
<dbReference type="OrthoDB" id="2985014at2759"/>
<dbReference type="PANTHER" id="PTHR43791:SF48">
    <property type="entry name" value="TRANSPORTER, PUTATIVE (AFU_ORTHOLOGUE AFUA_4G01000)-RELATED"/>
    <property type="match status" value="1"/>
</dbReference>
<dbReference type="InterPro" id="IPR036259">
    <property type="entry name" value="MFS_trans_sf"/>
</dbReference>
<feature type="transmembrane region" description="Helical" evidence="6">
    <location>
        <begin position="415"/>
        <end position="436"/>
    </location>
</feature>
<feature type="transmembrane region" description="Helical" evidence="6">
    <location>
        <begin position="481"/>
        <end position="500"/>
    </location>
</feature>
<keyword evidence="3 6" id="KW-0812">Transmembrane</keyword>
<dbReference type="EMBL" id="KN847040">
    <property type="protein sequence ID" value="KIW33136.1"/>
    <property type="molecule type" value="Genomic_DNA"/>
</dbReference>
<dbReference type="FunFam" id="1.20.1250.20:FF:000013">
    <property type="entry name" value="MFS general substrate transporter"/>
    <property type="match status" value="1"/>
</dbReference>
<proteinExistence type="predicted"/>
<evidence type="ECO:0000256" key="3">
    <source>
        <dbReference type="ARBA" id="ARBA00022692"/>
    </source>
</evidence>
<dbReference type="SUPFAM" id="SSF103473">
    <property type="entry name" value="MFS general substrate transporter"/>
    <property type="match status" value="1"/>
</dbReference>
<evidence type="ECO:0000256" key="5">
    <source>
        <dbReference type="ARBA" id="ARBA00023136"/>
    </source>
</evidence>
<dbReference type="Pfam" id="PF07690">
    <property type="entry name" value="MFS_1"/>
    <property type="match status" value="1"/>
</dbReference>
<dbReference type="GeneID" id="27339201"/>
<dbReference type="GO" id="GO:0022857">
    <property type="term" value="F:transmembrane transporter activity"/>
    <property type="evidence" value="ECO:0007669"/>
    <property type="project" value="InterPro"/>
</dbReference>
<feature type="transmembrane region" description="Helical" evidence="6">
    <location>
        <begin position="448"/>
        <end position="469"/>
    </location>
</feature>
<dbReference type="RefSeq" id="XP_016253352.1">
    <property type="nucleotide sequence ID" value="XM_016386424.1"/>
</dbReference>
<feature type="transmembrane region" description="Helical" evidence="6">
    <location>
        <begin position="217"/>
        <end position="240"/>
    </location>
</feature>
<evidence type="ECO:0000256" key="4">
    <source>
        <dbReference type="ARBA" id="ARBA00022989"/>
    </source>
</evidence>
<feature type="domain" description="Major facilitator superfamily (MFS) profile" evidence="7">
    <location>
        <begin position="91"/>
        <end position="506"/>
    </location>
</feature>
<comment type="subcellular location">
    <subcellularLocation>
        <location evidence="1">Membrane</location>
        <topology evidence="1">Multi-pass membrane protein</topology>
    </subcellularLocation>
</comment>
<dbReference type="InterPro" id="IPR011701">
    <property type="entry name" value="MFS"/>
</dbReference>
<dbReference type="InterPro" id="IPR020846">
    <property type="entry name" value="MFS_dom"/>
</dbReference>
<dbReference type="Gene3D" id="1.20.1250.20">
    <property type="entry name" value="MFS general substrate transporter like domains"/>
    <property type="match status" value="1"/>
</dbReference>
<feature type="transmembrane region" description="Helical" evidence="6">
    <location>
        <begin position="252"/>
        <end position="272"/>
    </location>
</feature>
<dbReference type="PANTHER" id="PTHR43791">
    <property type="entry name" value="PERMEASE-RELATED"/>
    <property type="match status" value="1"/>
</dbReference>
<dbReference type="Proteomes" id="UP000054466">
    <property type="component" value="Unassembled WGS sequence"/>
</dbReference>
<dbReference type="HOGENOM" id="CLU_001265_0_1_1"/>
<organism evidence="8 9">
    <name type="scientific">Cladophialophora immunda</name>
    <dbReference type="NCBI Taxonomy" id="569365"/>
    <lineage>
        <taxon>Eukaryota</taxon>
        <taxon>Fungi</taxon>
        <taxon>Dikarya</taxon>
        <taxon>Ascomycota</taxon>
        <taxon>Pezizomycotina</taxon>
        <taxon>Eurotiomycetes</taxon>
        <taxon>Chaetothyriomycetidae</taxon>
        <taxon>Chaetothyriales</taxon>
        <taxon>Herpotrichiellaceae</taxon>
        <taxon>Cladophialophora</taxon>
    </lineage>
</organism>
<keyword evidence="5 6" id="KW-0472">Membrane</keyword>
<feature type="transmembrane region" description="Helical" evidence="6">
    <location>
        <begin position="388"/>
        <end position="409"/>
    </location>
</feature>
<dbReference type="AlphaFoldDB" id="A0A0D1ZYF7"/>
<evidence type="ECO:0000256" key="1">
    <source>
        <dbReference type="ARBA" id="ARBA00004141"/>
    </source>
</evidence>
<keyword evidence="4 6" id="KW-1133">Transmembrane helix</keyword>
<gene>
    <name evidence="8" type="ORF">PV07_00007</name>
</gene>
<accession>A0A0D1ZYF7</accession>
<feature type="transmembrane region" description="Helical" evidence="6">
    <location>
        <begin position="184"/>
        <end position="205"/>
    </location>
</feature>
<dbReference type="FunFam" id="1.20.1250.20:FF:000034">
    <property type="entry name" value="MFS general substrate transporter"/>
    <property type="match status" value="1"/>
</dbReference>
<keyword evidence="2" id="KW-0813">Transport</keyword>
<sequence>MTIISYAASDLAFNMASFDVEKSPDIQVTSDIDIYIPIRGHQSSGDRDLRRGTVHEIAEKGHAATDRHGNPLVALDASAEARLRNKVDLYVVPTVATLYLFCFIDRANIGNARLAGFEKDLGLRGYDYNKVLTVFYVGYVVFEMPASFACKFFGPGWFIPATTVGFGVFSLLTGLCTNIGNVSAVRFLLGVCEAGMLPGIAYYLSRWYRRSELVFRLSLYIVMTPLAGAFGGLLASAILTLDHLGSLRTWRMIFVIEGTITCGLGLASFFTLTDRPETARWLTPEERDLAIARVKSERTASTEVLDGFNKNKLLKGIFNPVTLTTAVIFGLGNITAQGLAFFAPTIVKSIYPQHSVVSQQLHTVPPYIVGAGFVLILPYMSWKTGRYLIYYIVALPITICGFAIFLGTWNANARYAATFLVASSAFLFGALSNALISANVISDTSRSAAIGTNVLFGNIGGLISTWSYLPFDGPNYTIGNGLNLAAISSCLVLSIMLLIWMQYDNMKRTTTEISDASELSIKELQDLDWQQPAFRWKP</sequence>
<dbReference type="PROSITE" id="PS50850">
    <property type="entry name" value="MFS"/>
    <property type="match status" value="1"/>
</dbReference>